<dbReference type="PRINTS" id="PR00344">
    <property type="entry name" value="BCTRLSENSOR"/>
</dbReference>
<keyword evidence="12 13" id="KW-0472">Membrane</keyword>
<dbReference type="PROSITE" id="PS50109">
    <property type="entry name" value="HIS_KIN"/>
    <property type="match status" value="1"/>
</dbReference>
<dbReference type="InterPro" id="IPR003594">
    <property type="entry name" value="HATPase_dom"/>
</dbReference>
<dbReference type="GO" id="GO:0005886">
    <property type="term" value="C:plasma membrane"/>
    <property type="evidence" value="ECO:0007669"/>
    <property type="project" value="TreeGrafter"/>
</dbReference>
<proteinExistence type="predicted"/>
<keyword evidence="6 13" id="KW-0812">Transmembrane</keyword>
<dbReference type="InterPro" id="IPR013727">
    <property type="entry name" value="2CSK_N"/>
</dbReference>
<keyword evidence="8 15" id="KW-0418">Kinase</keyword>
<dbReference type="SMART" id="SM00388">
    <property type="entry name" value="HisKA"/>
    <property type="match status" value="1"/>
</dbReference>
<dbReference type="InterPro" id="IPR050428">
    <property type="entry name" value="TCS_sensor_his_kinase"/>
</dbReference>
<comment type="catalytic activity">
    <reaction evidence="1">
        <text>ATP + protein L-histidine = ADP + protein N-phospho-L-histidine.</text>
        <dbReference type="EC" id="2.7.13.3"/>
    </reaction>
</comment>
<dbReference type="Gene3D" id="3.30.565.10">
    <property type="entry name" value="Histidine kinase-like ATPase, C-terminal domain"/>
    <property type="match status" value="1"/>
</dbReference>
<dbReference type="CDD" id="cd00075">
    <property type="entry name" value="HATPase"/>
    <property type="match status" value="1"/>
</dbReference>
<evidence type="ECO:0000256" key="12">
    <source>
        <dbReference type="ARBA" id="ARBA00023136"/>
    </source>
</evidence>
<dbReference type="InterPro" id="IPR005467">
    <property type="entry name" value="His_kinase_dom"/>
</dbReference>
<dbReference type="GO" id="GO:0000155">
    <property type="term" value="F:phosphorelay sensor kinase activity"/>
    <property type="evidence" value="ECO:0007669"/>
    <property type="project" value="InterPro"/>
</dbReference>
<keyword evidence="10 13" id="KW-1133">Transmembrane helix</keyword>
<dbReference type="InterPro" id="IPR003661">
    <property type="entry name" value="HisK_dim/P_dom"/>
</dbReference>
<name>A0A1H7RI15_9BURK</name>
<evidence type="ECO:0000313" key="15">
    <source>
        <dbReference type="EMBL" id="SEL59823.1"/>
    </source>
</evidence>
<dbReference type="Pfam" id="PF08521">
    <property type="entry name" value="2CSK_N"/>
    <property type="match status" value="1"/>
</dbReference>
<evidence type="ECO:0000256" key="2">
    <source>
        <dbReference type="ARBA" id="ARBA00004141"/>
    </source>
</evidence>
<feature type="transmembrane region" description="Helical" evidence="13">
    <location>
        <begin position="142"/>
        <end position="165"/>
    </location>
</feature>
<dbReference type="Gene3D" id="1.20.5.1040">
    <property type="entry name" value="Sensor protein qsec"/>
    <property type="match status" value="1"/>
</dbReference>
<dbReference type="Pfam" id="PF02518">
    <property type="entry name" value="HATPase_c"/>
    <property type="match status" value="1"/>
</dbReference>
<dbReference type="GO" id="GO:0005524">
    <property type="term" value="F:ATP binding"/>
    <property type="evidence" value="ECO:0007669"/>
    <property type="project" value="UniProtKB-KW"/>
</dbReference>
<dbReference type="EMBL" id="FOAJ01000010">
    <property type="protein sequence ID" value="SEL59823.1"/>
    <property type="molecule type" value="Genomic_DNA"/>
</dbReference>
<dbReference type="Pfam" id="PF00512">
    <property type="entry name" value="HisKA"/>
    <property type="match status" value="1"/>
</dbReference>
<dbReference type="STRING" id="416943.SAMN05445871_6287"/>
<evidence type="ECO:0000256" key="11">
    <source>
        <dbReference type="ARBA" id="ARBA00023012"/>
    </source>
</evidence>
<dbReference type="Proteomes" id="UP000199120">
    <property type="component" value="Unassembled WGS sequence"/>
</dbReference>
<evidence type="ECO:0000256" key="9">
    <source>
        <dbReference type="ARBA" id="ARBA00022840"/>
    </source>
</evidence>
<dbReference type="InterPro" id="IPR004358">
    <property type="entry name" value="Sig_transdc_His_kin-like_C"/>
</dbReference>
<keyword evidence="4" id="KW-0597">Phosphoprotein</keyword>
<dbReference type="SUPFAM" id="SSF47384">
    <property type="entry name" value="Homodimeric domain of signal transducing histidine kinase"/>
    <property type="match status" value="1"/>
</dbReference>
<evidence type="ECO:0000256" key="6">
    <source>
        <dbReference type="ARBA" id="ARBA00022692"/>
    </source>
</evidence>
<dbReference type="PANTHER" id="PTHR45436">
    <property type="entry name" value="SENSOR HISTIDINE KINASE YKOH"/>
    <property type="match status" value="1"/>
</dbReference>
<evidence type="ECO:0000256" key="1">
    <source>
        <dbReference type="ARBA" id="ARBA00000085"/>
    </source>
</evidence>
<evidence type="ECO:0000259" key="14">
    <source>
        <dbReference type="PROSITE" id="PS50109"/>
    </source>
</evidence>
<organism evidence="15 16">
    <name type="scientific">Paraburkholderia caballeronis</name>
    <dbReference type="NCBI Taxonomy" id="416943"/>
    <lineage>
        <taxon>Bacteria</taxon>
        <taxon>Pseudomonadati</taxon>
        <taxon>Pseudomonadota</taxon>
        <taxon>Betaproteobacteria</taxon>
        <taxon>Burkholderiales</taxon>
        <taxon>Burkholderiaceae</taxon>
        <taxon>Paraburkholderia</taxon>
    </lineage>
</organism>
<feature type="domain" description="Histidine kinase" evidence="14">
    <location>
        <begin position="227"/>
        <end position="442"/>
    </location>
</feature>
<dbReference type="Gene3D" id="1.10.287.130">
    <property type="match status" value="1"/>
</dbReference>
<evidence type="ECO:0000256" key="13">
    <source>
        <dbReference type="SAM" id="Phobius"/>
    </source>
</evidence>
<dbReference type="OrthoDB" id="8554694at2"/>
<keyword evidence="7" id="KW-0547">Nucleotide-binding</keyword>
<keyword evidence="5" id="KW-0808">Transferase</keyword>
<keyword evidence="11" id="KW-0902">Two-component regulatory system</keyword>
<evidence type="ECO:0000256" key="4">
    <source>
        <dbReference type="ARBA" id="ARBA00022553"/>
    </source>
</evidence>
<keyword evidence="16" id="KW-1185">Reference proteome</keyword>
<gene>
    <name evidence="15" type="ORF">SAMN05192542_11023</name>
</gene>
<dbReference type="SUPFAM" id="SSF55874">
    <property type="entry name" value="ATPase domain of HSP90 chaperone/DNA topoisomerase II/histidine kinase"/>
    <property type="match status" value="1"/>
</dbReference>
<dbReference type="InterPro" id="IPR036097">
    <property type="entry name" value="HisK_dim/P_sf"/>
</dbReference>
<sequence>MKSIRRWLLGWLIFGFAAMSAVAGLGIFQKAREEASELFDYELRTVALSMPADVQGAIAAEHSSSDGLDSIADDRLSIEIWNQAGQLLYQSPDSPPPERFPPGIRTARRGDHHWRVFSLAQPGRFVQVAQPVSVRNDLALRLAWHTLWPLLVMVPVAIAFVLWVVSRGFAPVGRLSKSLGTRSIESLEPLPDLERLPVEVRPLAEALNDLLERLGTALQAQRTFIADAAHELRSPLAALKLQLQAAVSDGSLRGDERTLARVEGRLNRLIHLVQQLLTLAREDAQVATVMQPVSLRHVGEQVVGDLSLLAEAKGIDLGLECRDEHEADDRYVVLGEQHALSIMLANLVDNAIRYTPPGGTVDVVLRRAGDSVAFDVRDTGPGIPADELGRVFDRFYRGSGSQAQGSGLGLAIAQHIALRHHVALTMANNAGGPGLTVSATGL</sequence>
<reference evidence="16" key="1">
    <citation type="submission" date="2016-10" db="EMBL/GenBank/DDBJ databases">
        <authorList>
            <person name="Varghese N."/>
            <person name="Submissions S."/>
        </authorList>
    </citation>
    <scope>NUCLEOTIDE SEQUENCE [LARGE SCALE GENOMIC DNA]</scope>
    <source>
        <strain evidence="16">LMG 26416</strain>
    </source>
</reference>
<evidence type="ECO:0000256" key="10">
    <source>
        <dbReference type="ARBA" id="ARBA00022989"/>
    </source>
</evidence>
<dbReference type="PANTHER" id="PTHR45436:SF14">
    <property type="entry name" value="SENSOR PROTEIN QSEC"/>
    <property type="match status" value="1"/>
</dbReference>
<evidence type="ECO:0000256" key="3">
    <source>
        <dbReference type="ARBA" id="ARBA00012438"/>
    </source>
</evidence>
<comment type="subcellular location">
    <subcellularLocation>
        <location evidence="2">Membrane</location>
        <topology evidence="2">Multi-pass membrane protein</topology>
    </subcellularLocation>
</comment>
<dbReference type="InterPro" id="IPR036890">
    <property type="entry name" value="HATPase_C_sf"/>
</dbReference>
<evidence type="ECO:0000256" key="8">
    <source>
        <dbReference type="ARBA" id="ARBA00022777"/>
    </source>
</evidence>
<keyword evidence="9" id="KW-0067">ATP-binding</keyword>
<dbReference type="AlphaFoldDB" id="A0A1H7RI15"/>
<evidence type="ECO:0000256" key="5">
    <source>
        <dbReference type="ARBA" id="ARBA00022679"/>
    </source>
</evidence>
<evidence type="ECO:0000313" key="16">
    <source>
        <dbReference type="Proteomes" id="UP000199120"/>
    </source>
</evidence>
<accession>A0A1H7RI15</accession>
<dbReference type="SMART" id="SM00387">
    <property type="entry name" value="HATPase_c"/>
    <property type="match status" value="1"/>
</dbReference>
<dbReference type="EC" id="2.7.13.3" evidence="3"/>
<dbReference type="RefSeq" id="WP_090553019.1">
    <property type="nucleotide sequence ID" value="NZ_FNSR01000003.1"/>
</dbReference>
<evidence type="ECO:0000256" key="7">
    <source>
        <dbReference type="ARBA" id="ARBA00022741"/>
    </source>
</evidence>
<protein>
    <recommendedName>
        <fullName evidence="3">histidine kinase</fullName>
        <ecNumber evidence="3">2.7.13.3</ecNumber>
    </recommendedName>
</protein>
<dbReference type="CDD" id="cd00082">
    <property type="entry name" value="HisKA"/>
    <property type="match status" value="1"/>
</dbReference>